<reference evidence="2 3" key="1">
    <citation type="submission" date="2020-10" db="EMBL/GenBank/DDBJ databases">
        <title>Trueperella pecoris sp. nov. isolated from bovine and porcine specimens.</title>
        <authorList>
            <person name="Schoenecker L."/>
            <person name="Schnydrig P."/>
            <person name="Brodard I."/>
            <person name="Thomann A."/>
            <person name="Hemphill A."/>
            <person name="Rodriguez-Campos S."/>
            <person name="Perreten V."/>
            <person name="Jores J."/>
            <person name="Kittl S."/>
        </authorList>
    </citation>
    <scope>NUCLEOTIDE SEQUENCE [LARGE SCALE GENOMIC DNA]</scope>
    <source>
        <strain evidence="2 3">19OD0592</strain>
    </source>
</reference>
<evidence type="ECO:0000259" key="1">
    <source>
        <dbReference type="Pfam" id="PF12728"/>
    </source>
</evidence>
<organism evidence="2 3">
    <name type="scientific">Trueperella pecoris</name>
    <dbReference type="NCBI Taxonomy" id="2733571"/>
    <lineage>
        <taxon>Bacteria</taxon>
        <taxon>Bacillati</taxon>
        <taxon>Actinomycetota</taxon>
        <taxon>Actinomycetes</taxon>
        <taxon>Actinomycetales</taxon>
        <taxon>Actinomycetaceae</taxon>
        <taxon>Trueperella</taxon>
    </lineage>
</organism>
<dbReference type="AlphaFoldDB" id="A0A7M1R024"/>
<dbReference type="RefSeq" id="WP_197552715.1">
    <property type="nucleotide sequence ID" value="NZ_CP063212.1"/>
</dbReference>
<name>A0A7M1R024_9ACTO</name>
<sequence>MDYTATATITTGLDIDTILDALTEYAGSIAETESGYRAVFSYPADNLHQATKTALTIAETVGTPTAITVAPTAAVDRDTKHGQLPPVISVTEAANILSITTQAVHKRIKAGTLPATRVGNVWIIPLAAVLASD</sequence>
<proteinExistence type="predicted"/>
<evidence type="ECO:0000313" key="2">
    <source>
        <dbReference type="EMBL" id="QOR47486.1"/>
    </source>
</evidence>
<dbReference type="Pfam" id="PF12728">
    <property type="entry name" value="HTH_17"/>
    <property type="match status" value="1"/>
</dbReference>
<evidence type="ECO:0000313" key="3">
    <source>
        <dbReference type="Proteomes" id="UP000594961"/>
    </source>
</evidence>
<dbReference type="InterPro" id="IPR041657">
    <property type="entry name" value="HTH_17"/>
</dbReference>
<gene>
    <name evidence="2" type="ORF">INS90_09600</name>
</gene>
<protein>
    <submittedName>
        <fullName evidence="2">Helix-turn-helix domain-containing protein</fullName>
    </submittedName>
</protein>
<feature type="domain" description="Helix-turn-helix" evidence="1">
    <location>
        <begin position="89"/>
        <end position="131"/>
    </location>
</feature>
<dbReference type="Proteomes" id="UP000594961">
    <property type="component" value="Chromosome"/>
</dbReference>
<accession>A0A7M1R024</accession>
<dbReference type="EMBL" id="CP063212">
    <property type="protein sequence ID" value="QOR47486.1"/>
    <property type="molecule type" value="Genomic_DNA"/>
</dbReference>